<feature type="compositionally biased region" description="Low complexity" evidence="1">
    <location>
        <begin position="35"/>
        <end position="52"/>
    </location>
</feature>
<feature type="chain" id="PRO_5046439322" evidence="2">
    <location>
        <begin position="34"/>
        <end position="401"/>
    </location>
</feature>
<feature type="domain" description="VWFA" evidence="3">
    <location>
        <begin position="178"/>
        <end position="279"/>
    </location>
</feature>
<name>A0ABW1EBE5_9BACT</name>
<evidence type="ECO:0000313" key="4">
    <source>
        <dbReference type="EMBL" id="MFC5861621.1"/>
    </source>
</evidence>
<organism evidence="4 5">
    <name type="scientific">Acidicapsa dinghuensis</name>
    <dbReference type="NCBI Taxonomy" id="2218256"/>
    <lineage>
        <taxon>Bacteria</taxon>
        <taxon>Pseudomonadati</taxon>
        <taxon>Acidobacteriota</taxon>
        <taxon>Terriglobia</taxon>
        <taxon>Terriglobales</taxon>
        <taxon>Acidobacteriaceae</taxon>
        <taxon>Acidicapsa</taxon>
    </lineage>
</organism>
<dbReference type="SUPFAM" id="SSF53300">
    <property type="entry name" value="vWA-like"/>
    <property type="match status" value="1"/>
</dbReference>
<keyword evidence="2" id="KW-0732">Signal</keyword>
<proteinExistence type="predicted"/>
<keyword evidence="5" id="KW-1185">Reference proteome</keyword>
<dbReference type="InterPro" id="IPR036465">
    <property type="entry name" value="vWFA_dom_sf"/>
</dbReference>
<feature type="region of interest" description="Disordered" evidence="1">
    <location>
        <begin position="35"/>
        <end position="90"/>
    </location>
</feature>
<reference evidence="5" key="1">
    <citation type="journal article" date="2019" name="Int. J. Syst. Evol. Microbiol.">
        <title>The Global Catalogue of Microorganisms (GCM) 10K type strain sequencing project: providing services to taxonomists for standard genome sequencing and annotation.</title>
        <authorList>
            <consortium name="The Broad Institute Genomics Platform"/>
            <consortium name="The Broad Institute Genome Sequencing Center for Infectious Disease"/>
            <person name="Wu L."/>
            <person name="Ma J."/>
        </authorList>
    </citation>
    <scope>NUCLEOTIDE SEQUENCE [LARGE SCALE GENOMIC DNA]</scope>
    <source>
        <strain evidence="5">JCM 4087</strain>
    </source>
</reference>
<dbReference type="Proteomes" id="UP001596091">
    <property type="component" value="Unassembled WGS sequence"/>
</dbReference>
<sequence>MSRIPAPQRPLSSFLPIAAALVCFAVASAFAHAQSTPATPQQPQQPDTATPADGGPSGDNGPMVMPKKKVDTEDTPPPAPIAPKIKNPDNMPQTSIHVDVPEVTVDVGVLLQKTHQFVPGLKKANFKVFEDGKEQQIISMHPFQAPITVLMICEFASTNYRFVYDMRNAAWVFTQHLMPQDYVALMTFDLHTQIVTDFTQDKNQILQDVNQMRIPGFSETDVFDALYEGLDRLSRIEGQKYIVLIASGRDTFSKITLDKVMDKIKKTPDTTIFTISTGAVAQIMMEARGGGGMGAQIREMDYLQANNQMQTWARMTGGMNFAPRFIGELPDDFNAINQSIRSKYELVYHPTNSKQDGSFRKLQVELVDDEGHPLQLQDEKHKPLKYELIYRNGYRAKPEVE</sequence>
<dbReference type="EMBL" id="JBHSPH010000002">
    <property type="protein sequence ID" value="MFC5861621.1"/>
    <property type="molecule type" value="Genomic_DNA"/>
</dbReference>
<comment type="caution">
    <text evidence="4">The sequence shown here is derived from an EMBL/GenBank/DDBJ whole genome shotgun (WGS) entry which is preliminary data.</text>
</comment>
<dbReference type="RefSeq" id="WP_263337031.1">
    <property type="nucleotide sequence ID" value="NZ_JAGSYH010000004.1"/>
</dbReference>
<dbReference type="Pfam" id="PF00092">
    <property type="entry name" value="VWA"/>
    <property type="match status" value="1"/>
</dbReference>
<protein>
    <submittedName>
        <fullName evidence="4">VWA domain-containing protein</fullName>
    </submittedName>
</protein>
<dbReference type="Gene3D" id="3.40.50.410">
    <property type="entry name" value="von Willebrand factor, type A domain"/>
    <property type="match status" value="1"/>
</dbReference>
<evidence type="ECO:0000259" key="3">
    <source>
        <dbReference type="Pfam" id="PF00092"/>
    </source>
</evidence>
<evidence type="ECO:0000256" key="2">
    <source>
        <dbReference type="SAM" id="SignalP"/>
    </source>
</evidence>
<gene>
    <name evidence="4" type="ORF">ACFPT7_04905</name>
</gene>
<dbReference type="NCBIfam" id="TIGR03436">
    <property type="entry name" value="acidobact_VWFA"/>
    <property type="match status" value="1"/>
</dbReference>
<dbReference type="CDD" id="cd00198">
    <property type="entry name" value="vWFA"/>
    <property type="match status" value="1"/>
</dbReference>
<dbReference type="InterPro" id="IPR017802">
    <property type="entry name" value="VWFA-rel_acidobac-type"/>
</dbReference>
<feature type="signal peptide" evidence="2">
    <location>
        <begin position="1"/>
        <end position="33"/>
    </location>
</feature>
<evidence type="ECO:0000256" key="1">
    <source>
        <dbReference type="SAM" id="MobiDB-lite"/>
    </source>
</evidence>
<dbReference type="InterPro" id="IPR002035">
    <property type="entry name" value="VWF_A"/>
</dbReference>
<accession>A0ABW1EBE5</accession>
<evidence type="ECO:0000313" key="5">
    <source>
        <dbReference type="Proteomes" id="UP001596091"/>
    </source>
</evidence>